<proteinExistence type="predicted"/>
<name>A0A9P3GKW4_9APHY</name>
<evidence type="ECO:0000313" key="3">
    <source>
        <dbReference type="Proteomes" id="UP000703269"/>
    </source>
</evidence>
<gene>
    <name evidence="2" type="ORF">PsYK624_130680</name>
</gene>
<sequence length="122" mass="13437">MGPLGTVGEGWSRLALRNTYFRGLLKFNRAVSQSQEISGTEARRLRQLMRAAHRATCKLSPSALRSLTMCWKNLAKNGEEEERGHNLPPNVAQALPSLSNTASFSNGPSARTSLRYISVAQH</sequence>
<evidence type="ECO:0000313" key="2">
    <source>
        <dbReference type="EMBL" id="GJE96861.1"/>
    </source>
</evidence>
<organism evidence="2 3">
    <name type="scientific">Phanerochaete sordida</name>
    <dbReference type="NCBI Taxonomy" id="48140"/>
    <lineage>
        <taxon>Eukaryota</taxon>
        <taxon>Fungi</taxon>
        <taxon>Dikarya</taxon>
        <taxon>Basidiomycota</taxon>
        <taxon>Agaricomycotina</taxon>
        <taxon>Agaricomycetes</taxon>
        <taxon>Polyporales</taxon>
        <taxon>Phanerochaetaceae</taxon>
        <taxon>Phanerochaete</taxon>
    </lineage>
</organism>
<evidence type="ECO:0000256" key="1">
    <source>
        <dbReference type="SAM" id="MobiDB-lite"/>
    </source>
</evidence>
<comment type="caution">
    <text evidence="2">The sequence shown here is derived from an EMBL/GenBank/DDBJ whole genome shotgun (WGS) entry which is preliminary data.</text>
</comment>
<reference evidence="2 3" key="1">
    <citation type="submission" date="2021-08" db="EMBL/GenBank/DDBJ databases">
        <title>Draft Genome Sequence of Phanerochaete sordida strain YK-624.</title>
        <authorList>
            <person name="Mori T."/>
            <person name="Dohra H."/>
            <person name="Suzuki T."/>
            <person name="Kawagishi H."/>
            <person name="Hirai H."/>
        </authorList>
    </citation>
    <scope>NUCLEOTIDE SEQUENCE [LARGE SCALE GENOMIC DNA]</scope>
    <source>
        <strain evidence="2 3">YK-624</strain>
    </source>
</reference>
<protein>
    <submittedName>
        <fullName evidence="2">Uncharacterized protein</fullName>
    </submittedName>
</protein>
<dbReference type="AlphaFoldDB" id="A0A9P3GKW4"/>
<feature type="compositionally biased region" description="Polar residues" evidence="1">
    <location>
        <begin position="96"/>
        <end position="109"/>
    </location>
</feature>
<dbReference type="Proteomes" id="UP000703269">
    <property type="component" value="Unassembled WGS sequence"/>
</dbReference>
<accession>A0A9P3GKW4</accession>
<keyword evidence="3" id="KW-1185">Reference proteome</keyword>
<dbReference type="EMBL" id="BPQB01000064">
    <property type="protein sequence ID" value="GJE96861.1"/>
    <property type="molecule type" value="Genomic_DNA"/>
</dbReference>
<feature type="region of interest" description="Disordered" evidence="1">
    <location>
        <begin position="78"/>
        <end position="109"/>
    </location>
</feature>